<evidence type="ECO:0000259" key="2">
    <source>
        <dbReference type="Pfam" id="PF00296"/>
    </source>
</evidence>
<evidence type="ECO:0000313" key="3">
    <source>
        <dbReference type="EMBL" id="MFC6007122.1"/>
    </source>
</evidence>
<organism evidence="3 4">
    <name type="scientific">Angustibacter luteus</name>
    <dbReference type="NCBI Taxonomy" id="658456"/>
    <lineage>
        <taxon>Bacteria</taxon>
        <taxon>Bacillati</taxon>
        <taxon>Actinomycetota</taxon>
        <taxon>Actinomycetes</taxon>
        <taxon>Kineosporiales</taxon>
        <taxon>Kineosporiaceae</taxon>
    </lineage>
</organism>
<gene>
    <name evidence="3" type="ORF">ACFQDO_08270</name>
</gene>
<evidence type="ECO:0000313" key="4">
    <source>
        <dbReference type="Proteomes" id="UP001596189"/>
    </source>
</evidence>
<dbReference type="Proteomes" id="UP001596189">
    <property type="component" value="Unassembled WGS sequence"/>
</dbReference>
<dbReference type="RefSeq" id="WP_345715927.1">
    <property type="nucleotide sequence ID" value="NZ_BAABFP010000004.1"/>
</dbReference>
<dbReference type="InterPro" id="IPR036661">
    <property type="entry name" value="Luciferase-like_sf"/>
</dbReference>
<reference evidence="4" key="1">
    <citation type="journal article" date="2019" name="Int. J. Syst. Evol. Microbiol.">
        <title>The Global Catalogue of Microorganisms (GCM) 10K type strain sequencing project: providing services to taxonomists for standard genome sequencing and annotation.</title>
        <authorList>
            <consortium name="The Broad Institute Genomics Platform"/>
            <consortium name="The Broad Institute Genome Sequencing Center for Infectious Disease"/>
            <person name="Wu L."/>
            <person name="Ma J."/>
        </authorList>
    </citation>
    <scope>NUCLEOTIDE SEQUENCE [LARGE SCALE GENOMIC DNA]</scope>
    <source>
        <strain evidence="4">KACC 14249</strain>
    </source>
</reference>
<dbReference type="PANTHER" id="PTHR43244:SF1">
    <property type="entry name" value="5,10-METHYLENETETRAHYDROMETHANOPTERIN REDUCTASE"/>
    <property type="match status" value="1"/>
</dbReference>
<comment type="caution">
    <text evidence="3">The sequence shown here is derived from an EMBL/GenBank/DDBJ whole genome shotgun (WGS) entry which is preliminary data.</text>
</comment>
<feature type="domain" description="Luciferase-like" evidence="2">
    <location>
        <begin position="15"/>
        <end position="187"/>
    </location>
</feature>
<keyword evidence="1" id="KW-0560">Oxidoreductase</keyword>
<dbReference type="InterPro" id="IPR011251">
    <property type="entry name" value="Luciferase-like_dom"/>
</dbReference>
<dbReference type="Gene3D" id="3.20.20.30">
    <property type="entry name" value="Luciferase-like domain"/>
    <property type="match status" value="2"/>
</dbReference>
<dbReference type="EMBL" id="JBHSRD010000003">
    <property type="protein sequence ID" value="MFC6007122.1"/>
    <property type="molecule type" value="Genomic_DNA"/>
</dbReference>
<dbReference type="SUPFAM" id="SSF51679">
    <property type="entry name" value="Bacterial luciferase-like"/>
    <property type="match status" value="1"/>
</dbReference>
<evidence type="ECO:0000256" key="1">
    <source>
        <dbReference type="ARBA" id="ARBA00023002"/>
    </source>
</evidence>
<keyword evidence="4" id="KW-1185">Reference proteome</keyword>
<sequence length="270" mass="27740">MTAPFRFGLVATVRDRADWLALARRAEDLGFDSLLVPDNLDGVAPMLACAASASVTTSLTVGPYVLAAPLRTPGLVAAEAAALHLLADGRVEIGLGAGRPDSEAEAGRLGVPFGSPSERVGVLETTIAAVRERVPAARVTVAASGPRMLALAGRRADVVALGAPPLADEATLARMAGVVREAAGERADEVVLNMNLTAVGDDLPPWLTQRLGLTVESLRAADAAGLLSGSPAEMAATLQRRRDATGITYVCAGVDQAEKLAPVVDLLRGL</sequence>
<dbReference type="PANTHER" id="PTHR43244">
    <property type="match status" value="1"/>
</dbReference>
<proteinExistence type="predicted"/>
<accession>A0ABW1JDX4</accession>
<dbReference type="InterPro" id="IPR050564">
    <property type="entry name" value="F420-G6PD/mer"/>
</dbReference>
<dbReference type="Pfam" id="PF00296">
    <property type="entry name" value="Bac_luciferase"/>
    <property type="match status" value="1"/>
</dbReference>
<protein>
    <submittedName>
        <fullName evidence="3">LLM class flavin-dependent oxidoreductase</fullName>
    </submittedName>
</protein>
<name>A0ABW1JDX4_9ACTN</name>